<dbReference type="SUPFAM" id="SSF55831">
    <property type="entry name" value="Thymidylate synthase/dCMP hydroxymethylase"/>
    <property type="match status" value="1"/>
</dbReference>
<dbReference type="InterPro" id="IPR023451">
    <property type="entry name" value="Thymidate_synth/dCMP_Mease_dom"/>
</dbReference>
<reference evidence="4 5" key="1">
    <citation type="journal article" date="2016" name="Nat. Commun.">
        <title>Thousands of microbial genomes shed light on interconnected biogeochemical processes in an aquifer system.</title>
        <authorList>
            <person name="Anantharaman K."/>
            <person name="Brown C.T."/>
            <person name="Hug L.A."/>
            <person name="Sharon I."/>
            <person name="Castelle C.J."/>
            <person name="Probst A.J."/>
            <person name="Thomas B.C."/>
            <person name="Singh A."/>
            <person name="Wilkins M.J."/>
            <person name="Karaoz U."/>
            <person name="Brodie E.L."/>
            <person name="Williams K.H."/>
            <person name="Hubbard S.S."/>
            <person name="Banfield J.F."/>
        </authorList>
    </citation>
    <scope>NUCLEOTIDE SEQUENCE [LARGE SCALE GENOMIC DNA]</scope>
</reference>
<evidence type="ECO:0000313" key="5">
    <source>
        <dbReference type="Proteomes" id="UP000177659"/>
    </source>
</evidence>
<sequence>MVNDTYIKMLVDAGWPQEFHEKLQLGNLKSTVGIATLWTAKEIVYQNLDPASYAVIGHFYDRRNALDPFLRNCLANPNLRHVIVIGNDKARSREVLVNFFEKGVVDGKVSGTDCPVSGLIPHEDVELVRKNVTLHDITDRVQNLDDSFEYARVINAILADIPDSDPYAEPKLYEKPELATNSFPSEKVAFVVRGEKIGETWLKILQTVYDYGAIIKMKTNDSTEVRMYQNIMTVIDGEDPDNPQMEEYFRFDESYLKSYYDEICTGKIPEGTLYTYGSRLRAWEVTNGDKIDQVADMIEYLKKDQFRTSALAQTWIVEDELTRRILNKDKNSPCIILVQAYAPEDSLTLTVYIRSNDMFRAWPLNAFGVRKLQKMIATGLGLKMGTLTTISCSAHIYQDNWEDTREILEKHYTSTNCFFDPRGYYTINLEEEKIKVKHFSPDSQLLKEYSGTRAREINDAINSSQHPVDNYHSAYLGEELMKAEVALKLGIAYIQDSELDLVSFRNSR</sequence>
<dbReference type="PANTHER" id="PTHR11548:SF1">
    <property type="entry name" value="THYMIDYLATE SYNTHASE 1"/>
    <property type="match status" value="1"/>
</dbReference>
<dbReference type="AlphaFoldDB" id="A0A1F6D1K2"/>
<dbReference type="Pfam" id="PF04208">
    <property type="entry name" value="MtrA"/>
    <property type="match status" value="1"/>
</dbReference>
<dbReference type="InterPro" id="IPR036926">
    <property type="entry name" value="Thymidate_synth/dCMP_Mease_sf"/>
</dbReference>
<dbReference type="GO" id="GO:0032259">
    <property type="term" value="P:methylation"/>
    <property type="evidence" value="ECO:0007669"/>
    <property type="project" value="UniProtKB-KW"/>
</dbReference>
<organism evidence="4 5">
    <name type="scientific">Candidatus Kaiserbacteria bacterium RIFCSPHIGHO2_02_FULL_49_11</name>
    <dbReference type="NCBI Taxonomy" id="1798489"/>
    <lineage>
        <taxon>Bacteria</taxon>
        <taxon>Candidatus Kaiseribacteriota</taxon>
    </lineage>
</organism>
<gene>
    <name evidence="4" type="ORF">A3D62_01680</name>
</gene>
<comment type="caution">
    <text evidence="4">The sequence shown here is derived from an EMBL/GenBank/DDBJ whole genome shotgun (WGS) entry which is preliminary data.</text>
</comment>
<keyword evidence="1" id="KW-0489">Methyltransferase</keyword>
<evidence type="ECO:0000256" key="2">
    <source>
        <dbReference type="ARBA" id="ARBA00022679"/>
    </source>
</evidence>
<dbReference type="InterPro" id="IPR030688">
    <property type="entry name" value="MeTrfase_MtrA/MtxA"/>
</dbReference>
<dbReference type="Gene3D" id="3.30.572.10">
    <property type="entry name" value="Thymidylate synthase/dCMP hydroxymethylase domain"/>
    <property type="match status" value="1"/>
</dbReference>
<protein>
    <recommendedName>
        <fullName evidence="3">Thymidylate synthase/dCMP hydroxymethylase domain-containing protein</fullName>
    </recommendedName>
</protein>
<dbReference type="PANTHER" id="PTHR11548">
    <property type="entry name" value="THYMIDYLATE SYNTHASE 1"/>
    <property type="match status" value="1"/>
</dbReference>
<feature type="domain" description="Thymidylate synthase/dCMP hydroxymethylase" evidence="3">
    <location>
        <begin position="275"/>
        <end position="448"/>
    </location>
</feature>
<keyword evidence="2" id="KW-0808">Transferase</keyword>
<name>A0A1F6D1K2_9BACT</name>
<dbReference type="GO" id="GO:0004799">
    <property type="term" value="F:thymidylate synthase activity"/>
    <property type="evidence" value="ECO:0007669"/>
    <property type="project" value="TreeGrafter"/>
</dbReference>
<evidence type="ECO:0000259" key="3">
    <source>
        <dbReference type="Pfam" id="PF00303"/>
    </source>
</evidence>
<evidence type="ECO:0000256" key="1">
    <source>
        <dbReference type="ARBA" id="ARBA00022603"/>
    </source>
</evidence>
<dbReference type="Proteomes" id="UP000177659">
    <property type="component" value="Unassembled WGS sequence"/>
</dbReference>
<dbReference type="Pfam" id="PF00303">
    <property type="entry name" value="Thymidylat_synt"/>
    <property type="match status" value="1"/>
</dbReference>
<dbReference type="EMBL" id="MFLC01000005">
    <property type="protein sequence ID" value="OGG55313.1"/>
    <property type="molecule type" value="Genomic_DNA"/>
</dbReference>
<dbReference type="GO" id="GO:0005829">
    <property type="term" value="C:cytosol"/>
    <property type="evidence" value="ECO:0007669"/>
    <property type="project" value="TreeGrafter"/>
</dbReference>
<accession>A0A1F6D1K2</accession>
<proteinExistence type="predicted"/>
<evidence type="ECO:0000313" key="4">
    <source>
        <dbReference type="EMBL" id="OGG55313.1"/>
    </source>
</evidence>
<dbReference type="InterPro" id="IPR045097">
    <property type="entry name" value="Thymidate_synth/dCMP_Mease"/>
</dbReference>
<dbReference type="GO" id="GO:0006231">
    <property type="term" value="P:dTMP biosynthetic process"/>
    <property type="evidence" value="ECO:0007669"/>
    <property type="project" value="TreeGrafter"/>
</dbReference>